<comment type="caution">
    <text evidence="1">The sequence shown here is derived from an EMBL/GenBank/DDBJ whole genome shotgun (WGS) entry which is preliminary data.</text>
</comment>
<evidence type="ECO:0000313" key="1">
    <source>
        <dbReference type="EMBL" id="MCE2055917.1"/>
    </source>
</evidence>
<protein>
    <submittedName>
        <fullName evidence="1">Uncharacterized protein</fullName>
    </submittedName>
</protein>
<proteinExistence type="predicted"/>
<accession>A0ABS8W1N9</accession>
<reference evidence="1 2" key="1">
    <citation type="journal article" date="2021" name="BMC Genomics">
        <title>Datura genome reveals duplications of psychoactive alkaloid biosynthetic genes and high mutation rate following tissue culture.</title>
        <authorList>
            <person name="Rajewski A."/>
            <person name="Carter-House D."/>
            <person name="Stajich J."/>
            <person name="Litt A."/>
        </authorList>
    </citation>
    <scope>NUCLEOTIDE SEQUENCE [LARGE SCALE GENOMIC DNA]</scope>
    <source>
        <strain evidence="1">AR-01</strain>
    </source>
</reference>
<dbReference type="Proteomes" id="UP000823775">
    <property type="component" value="Unassembled WGS sequence"/>
</dbReference>
<organism evidence="1 2">
    <name type="scientific">Datura stramonium</name>
    <name type="common">Jimsonweed</name>
    <name type="synonym">Common thornapple</name>
    <dbReference type="NCBI Taxonomy" id="4076"/>
    <lineage>
        <taxon>Eukaryota</taxon>
        <taxon>Viridiplantae</taxon>
        <taxon>Streptophyta</taxon>
        <taxon>Embryophyta</taxon>
        <taxon>Tracheophyta</taxon>
        <taxon>Spermatophyta</taxon>
        <taxon>Magnoliopsida</taxon>
        <taxon>eudicotyledons</taxon>
        <taxon>Gunneridae</taxon>
        <taxon>Pentapetalae</taxon>
        <taxon>asterids</taxon>
        <taxon>lamiids</taxon>
        <taxon>Solanales</taxon>
        <taxon>Solanaceae</taxon>
        <taxon>Solanoideae</taxon>
        <taxon>Datureae</taxon>
        <taxon>Datura</taxon>
    </lineage>
</organism>
<keyword evidence="2" id="KW-1185">Reference proteome</keyword>
<name>A0ABS8W1N9_DATST</name>
<sequence>MTSQSNFLELSASHYESLHDSYNPPKEGLNMMVKAKRILKTKEKEWHEVAQVYASPSHTAVTQRCAKIEPCGYFWQGSSGAGTYRHAHAQGHPRLHIWWHCGLTKRVARLVPATRNAFAQDMPSPIFQRRVL</sequence>
<evidence type="ECO:0000313" key="2">
    <source>
        <dbReference type="Proteomes" id="UP000823775"/>
    </source>
</evidence>
<gene>
    <name evidence="1" type="ORF">HAX54_043741</name>
</gene>
<dbReference type="EMBL" id="JACEIK010006585">
    <property type="protein sequence ID" value="MCE2055917.1"/>
    <property type="molecule type" value="Genomic_DNA"/>
</dbReference>